<dbReference type="InterPro" id="IPR000045">
    <property type="entry name" value="Prepilin_IV_endopep_pep"/>
</dbReference>
<sequence>MIYGVGAAVLCWMAALSYFDIRYRRLPNWLTLPAAAGIVAVAMLDRNPPMLAGAVALTIMYLAAHLLSPHAMGAGDVKLAFGTGGLSAAFGVDTWFLAAIGAPLLTGLIGVLLMACGRRGVSVPHGPSMCLATALATGLTVLAPGI</sequence>
<keyword evidence="2" id="KW-0812">Transmembrane</keyword>
<evidence type="ECO:0000259" key="3">
    <source>
        <dbReference type="Pfam" id="PF01478"/>
    </source>
</evidence>
<accession>A0A1S1LQU8</accession>
<feature type="transmembrane region" description="Helical" evidence="2">
    <location>
        <begin position="51"/>
        <end position="68"/>
    </location>
</feature>
<gene>
    <name evidence="4" type="ORF">BKG82_15590</name>
</gene>
<dbReference type="RefSeq" id="WP_057967955.1">
    <property type="nucleotide sequence ID" value="NZ_MLII01000011.1"/>
</dbReference>
<dbReference type="PANTHER" id="PTHR30487:SF0">
    <property type="entry name" value="PREPILIN LEADER PEPTIDASE_N-METHYLTRANSFERASE-RELATED"/>
    <property type="match status" value="1"/>
</dbReference>
<comment type="caution">
    <text evidence="4">The sequence shown here is derived from an EMBL/GenBank/DDBJ whole genome shotgun (WGS) entry which is preliminary data.</text>
</comment>
<organism evidence="4 5">
    <name type="scientific">Mycobacteroides chelonae</name>
    <name type="common">Mycobacterium chelonae</name>
    <dbReference type="NCBI Taxonomy" id="1774"/>
    <lineage>
        <taxon>Bacteria</taxon>
        <taxon>Bacillati</taxon>
        <taxon>Actinomycetota</taxon>
        <taxon>Actinomycetes</taxon>
        <taxon>Mycobacteriales</taxon>
        <taxon>Mycobacteriaceae</taxon>
        <taxon>Mycobacteroides</taxon>
    </lineage>
</organism>
<feature type="domain" description="Prepilin type IV endopeptidase peptidase" evidence="3">
    <location>
        <begin position="8"/>
        <end position="110"/>
    </location>
</feature>
<dbReference type="PANTHER" id="PTHR30487">
    <property type="entry name" value="TYPE 4 PREPILIN-LIKE PROTEINS LEADER PEPTIDE-PROCESSING ENZYME"/>
    <property type="match status" value="1"/>
</dbReference>
<dbReference type="Proteomes" id="UP000180043">
    <property type="component" value="Unassembled WGS sequence"/>
</dbReference>
<dbReference type="AlphaFoldDB" id="A0A1S1LQU8"/>
<comment type="similarity">
    <text evidence="1">Belongs to the peptidase A24 family.</text>
</comment>
<keyword evidence="2" id="KW-0472">Membrane</keyword>
<dbReference type="Pfam" id="PF01478">
    <property type="entry name" value="Peptidase_A24"/>
    <property type="match status" value="1"/>
</dbReference>
<dbReference type="GO" id="GO:0004190">
    <property type="term" value="F:aspartic-type endopeptidase activity"/>
    <property type="evidence" value="ECO:0007669"/>
    <property type="project" value="InterPro"/>
</dbReference>
<dbReference type="InterPro" id="IPR050882">
    <property type="entry name" value="Prepilin_peptidase/N-MTase"/>
</dbReference>
<proteinExistence type="inferred from homology"/>
<dbReference type="EMBL" id="MLIQ01000016">
    <property type="protein sequence ID" value="OHU56654.1"/>
    <property type="molecule type" value="Genomic_DNA"/>
</dbReference>
<feature type="transmembrane region" description="Helical" evidence="2">
    <location>
        <begin position="27"/>
        <end position="44"/>
    </location>
</feature>
<dbReference type="GO" id="GO:0005886">
    <property type="term" value="C:plasma membrane"/>
    <property type="evidence" value="ECO:0007669"/>
    <property type="project" value="TreeGrafter"/>
</dbReference>
<protein>
    <submittedName>
        <fullName evidence="4">Prepilin peptidase</fullName>
    </submittedName>
</protein>
<name>A0A1S1LQU8_MYCCH</name>
<reference evidence="4 5" key="1">
    <citation type="submission" date="2016-10" db="EMBL/GenBank/DDBJ databases">
        <title>Evaluation of Human, Veterinary and Environmental Mycobacterium chelonae Isolates by Core Genome Phylogenomic Analysis, Targeted Gene Comparison, and Anti-microbial Susceptibility Patterns: A Tale of Mistaken Identities.</title>
        <authorList>
            <person name="Fogelson S.B."/>
            <person name="Camus A.C."/>
            <person name="Lorenz W."/>
            <person name="Vasireddy R."/>
            <person name="Vasireddy S."/>
            <person name="Smith T."/>
            <person name="Brown-Elliott B.A."/>
            <person name="Wallace R.J.Jr."/>
            <person name="Hasan N.A."/>
            <person name="Reischl U."/>
            <person name="Sanchez S."/>
        </authorList>
    </citation>
    <scope>NUCLEOTIDE SEQUENCE [LARGE SCALE GENOMIC DNA]</scope>
    <source>
        <strain evidence="4 5">15515</strain>
    </source>
</reference>
<feature type="transmembrane region" description="Helical" evidence="2">
    <location>
        <begin position="128"/>
        <end position="145"/>
    </location>
</feature>
<evidence type="ECO:0000256" key="2">
    <source>
        <dbReference type="SAM" id="Phobius"/>
    </source>
</evidence>
<keyword evidence="2" id="KW-1133">Transmembrane helix</keyword>
<dbReference type="GO" id="GO:0006465">
    <property type="term" value="P:signal peptide processing"/>
    <property type="evidence" value="ECO:0007669"/>
    <property type="project" value="TreeGrafter"/>
</dbReference>
<evidence type="ECO:0000313" key="5">
    <source>
        <dbReference type="Proteomes" id="UP000180043"/>
    </source>
</evidence>
<dbReference type="Gene3D" id="1.20.120.1220">
    <property type="match status" value="1"/>
</dbReference>
<evidence type="ECO:0000313" key="4">
    <source>
        <dbReference type="EMBL" id="OHU56654.1"/>
    </source>
</evidence>
<evidence type="ECO:0000256" key="1">
    <source>
        <dbReference type="ARBA" id="ARBA00005801"/>
    </source>
</evidence>
<feature type="transmembrane region" description="Helical" evidence="2">
    <location>
        <begin position="95"/>
        <end position="116"/>
    </location>
</feature>